<dbReference type="InterPro" id="IPR023997">
    <property type="entry name" value="TonB-dep_OMP_SusC/RagA_CS"/>
</dbReference>
<keyword evidence="11" id="KW-1185">Reference proteome</keyword>
<reference evidence="11" key="1">
    <citation type="submission" date="2017-02" db="EMBL/GenBank/DDBJ databases">
        <authorList>
            <person name="Varghese N."/>
            <person name="Submissions S."/>
        </authorList>
    </citation>
    <scope>NUCLEOTIDE SEQUENCE [LARGE SCALE GENOMIC DNA]</scope>
    <source>
        <strain evidence="11">DSM 24091</strain>
    </source>
</reference>
<dbReference type="AlphaFoldDB" id="A0A1T5D773"/>
<evidence type="ECO:0000313" key="10">
    <source>
        <dbReference type="EMBL" id="SKB67486.1"/>
    </source>
</evidence>
<comment type="subcellular location">
    <subcellularLocation>
        <location evidence="1 7">Cell outer membrane</location>
        <topology evidence="1 7">Multi-pass membrane protein</topology>
    </subcellularLocation>
</comment>
<dbReference type="InterPro" id="IPR008969">
    <property type="entry name" value="CarboxyPept-like_regulatory"/>
</dbReference>
<dbReference type="SUPFAM" id="SSF49464">
    <property type="entry name" value="Carboxypeptidase regulatory domain-like"/>
    <property type="match status" value="1"/>
</dbReference>
<dbReference type="Pfam" id="PF16344">
    <property type="entry name" value="FecR_C"/>
    <property type="match status" value="1"/>
</dbReference>
<evidence type="ECO:0000259" key="8">
    <source>
        <dbReference type="Pfam" id="PF07715"/>
    </source>
</evidence>
<dbReference type="Gene3D" id="2.170.130.10">
    <property type="entry name" value="TonB-dependent receptor, plug domain"/>
    <property type="match status" value="1"/>
</dbReference>
<keyword evidence="3 7" id="KW-1134">Transmembrane beta strand</keyword>
<sequence length="1177" mass="132126">MNIKKYSKADVSLTKREARLLKTLIKMKLTGLILVTSMFASFATTNGQITLNVKNGKVEQVLGTISKQTGVRFVYEHGLLASERTTILVKDESLDQSLEKMFATSDLTFTIHNNTVVIKRDERSIAHTARQQSISGRIVDSQGNPVSGATIAVKGGRSTASSGEGSFSVVGKLGDVLEVRYFGFKTQVVTVDKLEGLQIILQEEVDALDEVVVVGYGKQRKANLTGPISSVNADQLKNIAPSNLSNTLAGRAPGVNVTNTSGMAGASSSLRIRGSFAEPLYVIDGIVRDKAAFDALEANEVDQMSFLKDAATAAVYGTRAGNGVVVVTTKKGVNQAPVFNVQSSYNFNTPTQTLLADITTAADELTYQNRVAQFNWEQGDRKNPFVAPNGKEEFDYFLDKKYSVNDVIWRNPFSHRQSISVTGGGDKITYYNLVSYRKELGSYKTLEHEKFNLRSNVSAQLSDDFSVDVNIAMNQTNSERFFWPFSTSANDDDFDVADFYRVTFNWPKMYPFYLNADGSPSDTPTAYPVQTPMGSWQAWNVIDQVIGNRYVNRKVREVNPILTLNYKLDKLVEGLSTKVVGSYVAQDYMKKRFMTFQKNYTFTSLDPNGNRFIPAPPSEDKINVFTFSQAQPFMDYFPERTWQYQVNWFLNYSRKFNKHAVDAVLVYEQFKAGGTFINSRAENPIVSLDQMFIYPTDRNFRSTTAREAVDSRRGVIGRANYNYADRYIAEFSFRYDGSPLFPNDKRWGFFPSMSAAWRISEESFFTNLKNTINDFKLRASYGSTGNDLNVSAERIGQFLYREKYTPNGGSIFGDRYYNGIAYGNNPTQNLTWTTSKSYNVGIDFAMLNSRLSGSLDGFVRKETDILGRKQNTLPDTYGRELAPENYAARSYRGGEFSLNWNDRIGEVSYGISANMGYAKDKWDIYDEEPAYAAGGAQNFRSRVGRPENRIVGLEAIDLVRTQEQLDALKSKGFKTYGRDPYLGMILYKDQRGVNYSDGPDGKIDGNDMVLLSDNNTPRINYGFGLNGSWKGISVSALFQGVLAYDRIISNLDGPGIRQHGGGFRPYYPIWADDVWTAENPGAKYPRVVGANWAESGTEASSFWIRNGAYLRLRDLNISYSLPLRVTDRMKIKGVNVFFNGTNMFVFSKMTEFHDPEQKMYDSYPVMKTYAVGIDVKF</sequence>
<dbReference type="InterPro" id="IPR032508">
    <property type="entry name" value="FecR_C"/>
</dbReference>
<evidence type="ECO:0000256" key="6">
    <source>
        <dbReference type="ARBA" id="ARBA00023237"/>
    </source>
</evidence>
<gene>
    <name evidence="10" type="ORF">SAMN05660841_01794</name>
</gene>
<feature type="domain" description="TonB-dependent receptor plug" evidence="8">
    <location>
        <begin position="221"/>
        <end position="324"/>
    </location>
</feature>
<dbReference type="RefSeq" id="WP_245801012.1">
    <property type="nucleotide sequence ID" value="NZ_FUZF01000006.1"/>
</dbReference>
<feature type="domain" description="Protein FecR C-terminal" evidence="9">
    <location>
        <begin position="52"/>
        <end position="118"/>
    </location>
</feature>
<dbReference type="GO" id="GO:0009279">
    <property type="term" value="C:cell outer membrane"/>
    <property type="evidence" value="ECO:0007669"/>
    <property type="project" value="UniProtKB-SubCell"/>
</dbReference>
<dbReference type="STRING" id="1513896.SAMN05660841_01794"/>
<evidence type="ECO:0000256" key="1">
    <source>
        <dbReference type="ARBA" id="ARBA00004571"/>
    </source>
</evidence>
<name>A0A1T5D773_9SPHI</name>
<keyword evidence="6 7" id="KW-0998">Cell outer membrane</keyword>
<dbReference type="NCBIfam" id="TIGR04057">
    <property type="entry name" value="SusC_RagA_signa"/>
    <property type="match status" value="1"/>
</dbReference>
<evidence type="ECO:0000256" key="5">
    <source>
        <dbReference type="ARBA" id="ARBA00023136"/>
    </source>
</evidence>
<dbReference type="Proteomes" id="UP000190150">
    <property type="component" value="Unassembled WGS sequence"/>
</dbReference>
<keyword evidence="2 7" id="KW-0813">Transport</keyword>
<evidence type="ECO:0000256" key="7">
    <source>
        <dbReference type="PROSITE-ProRule" id="PRU01360"/>
    </source>
</evidence>
<dbReference type="NCBIfam" id="TIGR04056">
    <property type="entry name" value="OMP_RagA_SusC"/>
    <property type="match status" value="1"/>
</dbReference>
<dbReference type="InterPro" id="IPR039426">
    <property type="entry name" value="TonB-dep_rcpt-like"/>
</dbReference>
<evidence type="ECO:0000313" key="11">
    <source>
        <dbReference type="Proteomes" id="UP000190150"/>
    </source>
</evidence>
<dbReference type="InterPro" id="IPR012910">
    <property type="entry name" value="Plug_dom"/>
</dbReference>
<dbReference type="Gene3D" id="2.40.170.20">
    <property type="entry name" value="TonB-dependent receptor, beta-barrel domain"/>
    <property type="match status" value="1"/>
</dbReference>
<dbReference type="Gene3D" id="3.55.50.30">
    <property type="match status" value="1"/>
</dbReference>
<dbReference type="EMBL" id="FUZF01000006">
    <property type="protein sequence ID" value="SKB67486.1"/>
    <property type="molecule type" value="Genomic_DNA"/>
</dbReference>
<dbReference type="Pfam" id="PF13715">
    <property type="entry name" value="CarbopepD_reg_2"/>
    <property type="match status" value="1"/>
</dbReference>
<evidence type="ECO:0000256" key="3">
    <source>
        <dbReference type="ARBA" id="ARBA00022452"/>
    </source>
</evidence>
<keyword evidence="4 7" id="KW-0812">Transmembrane</keyword>
<dbReference type="InterPro" id="IPR036942">
    <property type="entry name" value="Beta-barrel_TonB_sf"/>
</dbReference>
<evidence type="ECO:0000259" key="9">
    <source>
        <dbReference type="Pfam" id="PF16344"/>
    </source>
</evidence>
<organism evidence="10 11">
    <name type="scientific">Sphingobacterium nematocida</name>
    <dbReference type="NCBI Taxonomy" id="1513896"/>
    <lineage>
        <taxon>Bacteria</taxon>
        <taxon>Pseudomonadati</taxon>
        <taxon>Bacteroidota</taxon>
        <taxon>Sphingobacteriia</taxon>
        <taxon>Sphingobacteriales</taxon>
        <taxon>Sphingobacteriaceae</taxon>
        <taxon>Sphingobacterium</taxon>
    </lineage>
</organism>
<evidence type="ECO:0000256" key="2">
    <source>
        <dbReference type="ARBA" id="ARBA00022448"/>
    </source>
</evidence>
<keyword evidence="5 7" id="KW-0472">Membrane</keyword>
<dbReference type="InterPro" id="IPR023996">
    <property type="entry name" value="TonB-dep_OMP_SusC/RagA"/>
</dbReference>
<dbReference type="SUPFAM" id="SSF56935">
    <property type="entry name" value="Porins"/>
    <property type="match status" value="1"/>
</dbReference>
<proteinExistence type="inferred from homology"/>
<dbReference type="InterPro" id="IPR037066">
    <property type="entry name" value="Plug_dom_sf"/>
</dbReference>
<evidence type="ECO:0000256" key="4">
    <source>
        <dbReference type="ARBA" id="ARBA00022692"/>
    </source>
</evidence>
<dbReference type="Pfam" id="PF07715">
    <property type="entry name" value="Plug"/>
    <property type="match status" value="1"/>
</dbReference>
<accession>A0A1T5D773</accession>
<dbReference type="PROSITE" id="PS52016">
    <property type="entry name" value="TONB_DEPENDENT_REC_3"/>
    <property type="match status" value="1"/>
</dbReference>
<protein>
    <submittedName>
        <fullName evidence="10">TonB-linked outer membrane protein, SusC/RagA family</fullName>
    </submittedName>
</protein>
<comment type="similarity">
    <text evidence="7">Belongs to the TonB-dependent receptor family.</text>
</comment>